<evidence type="ECO:0000313" key="3">
    <source>
        <dbReference type="Proteomes" id="UP000094043"/>
    </source>
</evidence>
<keyword evidence="3" id="KW-1185">Reference proteome</keyword>
<feature type="compositionally biased region" description="Polar residues" evidence="1">
    <location>
        <begin position="168"/>
        <end position="177"/>
    </location>
</feature>
<feature type="compositionally biased region" description="Polar residues" evidence="1">
    <location>
        <begin position="198"/>
        <end position="213"/>
    </location>
</feature>
<dbReference type="GO" id="GO:0045040">
    <property type="term" value="P:protein insertion into mitochondrial outer membrane"/>
    <property type="evidence" value="ECO:0007669"/>
    <property type="project" value="TreeGrafter"/>
</dbReference>
<feature type="compositionally biased region" description="Low complexity" evidence="1">
    <location>
        <begin position="215"/>
        <end position="226"/>
    </location>
</feature>
<dbReference type="PANTHER" id="PTHR28241:SF1">
    <property type="entry name" value="MITOCHONDRIAL IMPORT PROTEIN 1"/>
    <property type="match status" value="1"/>
</dbReference>
<organism evidence="2 3">
    <name type="scientific">Cryptococcus depauperatus CBS 7841</name>
    <dbReference type="NCBI Taxonomy" id="1295531"/>
    <lineage>
        <taxon>Eukaryota</taxon>
        <taxon>Fungi</taxon>
        <taxon>Dikarya</taxon>
        <taxon>Basidiomycota</taxon>
        <taxon>Agaricomycotina</taxon>
        <taxon>Tremellomycetes</taxon>
        <taxon>Tremellales</taxon>
        <taxon>Cryptococcaceae</taxon>
        <taxon>Cryptococcus</taxon>
    </lineage>
</organism>
<name>A0A1E3J1Q7_9TREE</name>
<dbReference type="GO" id="GO:0070096">
    <property type="term" value="P:mitochondrial outer membrane translocase complex assembly"/>
    <property type="evidence" value="ECO:0007669"/>
    <property type="project" value="TreeGrafter"/>
</dbReference>
<dbReference type="OrthoDB" id="5529571at2759"/>
<evidence type="ECO:0000256" key="1">
    <source>
        <dbReference type="SAM" id="MobiDB-lite"/>
    </source>
</evidence>
<feature type="compositionally biased region" description="Basic and acidic residues" evidence="1">
    <location>
        <begin position="82"/>
        <end position="133"/>
    </location>
</feature>
<dbReference type="Proteomes" id="UP000094043">
    <property type="component" value="Chromosome 1"/>
</dbReference>
<evidence type="ECO:0000313" key="2">
    <source>
        <dbReference type="EMBL" id="WVN84960.1"/>
    </source>
</evidence>
<dbReference type="AlphaFoldDB" id="A0A1E3J1Q7"/>
<proteinExistence type="predicted"/>
<dbReference type="EMBL" id="CP143784">
    <property type="protein sequence ID" value="WVN84960.1"/>
    <property type="molecule type" value="Genomic_DNA"/>
</dbReference>
<protein>
    <submittedName>
        <fullName evidence="2">Uncharacterized protein</fullName>
    </submittedName>
</protein>
<feature type="compositionally biased region" description="Basic and acidic residues" evidence="1">
    <location>
        <begin position="151"/>
        <end position="167"/>
    </location>
</feature>
<reference evidence="2" key="2">
    <citation type="journal article" date="2022" name="Elife">
        <title>Obligate sexual reproduction of a homothallic fungus closely related to the Cryptococcus pathogenic species complex.</title>
        <authorList>
            <person name="Passer A.R."/>
            <person name="Clancey S.A."/>
            <person name="Shea T."/>
            <person name="David-Palma M."/>
            <person name="Averette A.F."/>
            <person name="Boekhout T."/>
            <person name="Porcel B.M."/>
            <person name="Nowrousian M."/>
            <person name="Cuomo C.A."/>
            <person name="Sun S."/>
            <person name="Heitman J."/>
            <person name="Coelho M.A."/>
        </authorList>
    </citation>
    <scope>NUCLEOTIDE SEQUENCE</scope>
    <source>
        <strain evidence="2">CBS 7841</strain>
    </source>
</reference>
<dbReference type="PANTHER" id="PTHR28241">
    <property type="entry name" value="MITOCHONDRIAL IMPORT PROTEIN 1"/>
    <property type="match status" value="1"/>
</dbReference>
<dbReference type="GeneID" id="91084313"/>
<reference evidence="2" key="1">
    <citation type="submission" date="2016-06" db="EMBL/GenBank/DDBJ databases">
        <authorList>
            <person name="Cuomo C."/>
            <person name="Litvintseva A."/>
            <person name="Heitman J."/>
            <person name="Chen Y."/>
            <person name="Sun S."/>
            <person name="Springer D."/>
            <person name="Dromer F."/>
            <person name="Young S."/>
            <person name="Zeng Q."/>
            <person name="Chapman S."/>
            <person name="Gujja S."/>
            <person name="Saif S."/>
            <person name="Birren B."/>
        </authorList>
    </citation>
    <scope>NUCLEOTIDE SEQUENCE</scope>
    <source>
        <strain evidence="2">CBS 7841</strain>
    </source>
</reference>
<dbReference type="RefSeq" id="XP_066065661.1">
    <property type="nucleotide sequence ID" value="XM_066209564.1"/>
</dbReference>
<dbReference type="GO" id="GO:0005741">
    <property type="term" value="C:mitochondrial outer membrane"/>
    <property type="evidence" value="ECO:0007669"/>
    <property type="project" value="InterPro"/>
</dbReference>
<feature type="region of interest" description="Disordered" evidence="1">
    <location>
        <begin position="78"/>
        <end position="259"/>
    </location>
</feature>
<sequence length="344" mass="37364">MSDNRKEAEEGLNAIQDLEDSLGSALEDSFNIPPATKPAVLVPSQIKEEIPVANLSESVPGMDEWPKTYQSYVSGWQAESAVAREKAEATRKRFEDERAAEAKAKQKDGSNERKKAHDEEERKKDEERIRIELEGEEDEVQGAKGHHDKKKVREAWELVGKKDEGEQKSVSAVTASGHSDPIPPVFQNPKPIIPQDVPSESATLSRRSATSQAWEEISGQSSGSGEKVSSPRSTNSDDLVKVPSPQKTPNVPLPPTQPPSLTLTLFTNAKSLSISRVFAVVGINLVLPFINGVMLGFGEIFAREVVKVGKSVWRGEKSLFNFGQPLNGLGGRGTTGVGLSGGRF</sequence>
<dbReference type="InterPro" id="IPR013262">
    <property type="entry name" value="OMP_MIM1/TOM13_mt"/>
</dbReference>
<accession>A0A1E3J1Q7</accession>
<dbReference type="KEGG" id="cdep:91084313"/>
<dbReference type="Pfam" id="PF08219">
    <property type="entry name" value="TOM13"/>
    <property type="match status" value="1"/>
</dbReference>
<gene>
    <name evidence="2" type="ORF">L203_100097</name>
</gene>
<reference evidence="2" key="3">
    <citation type="submission" date="2024-01" db="EMBL/GenBank/DDBJ databases">
        <authorList>
            <person name="Coelho M.A."/>
            <person name="David-Palma M."/>
            <person name="Shea T."/>
            <person name="Sun S."/>
            <person name="Cuomo C.A."/>
            <person name="Heitman J."/>
        </authorList>
    </citation>
    <scope>NUCLEOTIDE SEQUENCE</scope>
    <source>
        <strain evidence="2">CBS 7841</strain>
    </source>
</reference>
<dbReference type="VEuPathDB" id="FungiDB:L203_00241"/>